<name>A0AAD5QBW2_PYTIN</name>
<feature type="transmembrane region" description="Helical" evidence="6">
    <location>
        <begin position="39"/>
        <end position="59"/>
    </location>
</feature>
<feature type="transmembrane region" description="Helical" evidence="6">
    <location>
        <begin position="384"/>
        <end position="409"/>
    </location>
</feature>
<dbReference type="Pfam" id="PF04791">
    <property type="entry name" value="LMBR1"/>
    <property type="match status" value="2"/>
</dbReference>
<evidence type="ECO:0000256" key="1">
    <source>
        <dbReference type="ARBA" id="ARBA00004141"/>
    </source>
</evidence>
<comment type="subcellular location">
    <subcellularLocation>
        <location evidence="1">Membrane</location>
        <topology evidence="1">Multi-pass membrane protein</topology>
    </subcellularLocation>
</comment>
<dbReference type="PRINTS" id="PR01692">
    <property type="entry name" value="LIPOCALINIMR"/>
</dbReference>
<accession>A0AAD5QBW2</accession>
<keyword evidence="4 6" id="KW-1133">Transmembrane helix</keyword>
<evidence type="ECO:0000313" key="8">
    <source>
        <dbReference type="Proteomes" id="UP001209570"/>
    </source>
</evidence>
<evidence type="ECO:0000256" key="5">
    <source>
        <dbReference type="ARBA" id="ARBA00023136"/>
    </source>
</evidence>
<dbReference type="InterPro" id="IPR006876">
    <property type="entry name" value="LMBR1-like_membr_prot"/>
</dbReference>
<comment type="similarity">
    <text evidence="2">Belongs to the LIMR family.</text>
</comment>
<dbReference type="PANTHER" id="PTHR31652">
    <property type="entry name" value="LIMR FAMILY PROTEIN DDB_G0283707-RELATED"/>
    <property type="match status" value="1"/>
</dbReference>
<evidence type="ECO:0000313" key="7">
    <source>
        <dbReference type="EMBL" id="KAJ0407253.1"/>
    </source>
</evidence>
<feature type="transmembrane region" description="Helical" evidence="6">
    <location>
        <begin position="87"/>
        <end position="111"/>
    </location>
</feature>
<feature type="transmembrane region" description="Helical" evidence="6">
    <location>
        <begin position="6"/>
        <end position="27"/>
    </location>
</feature>
<dbReference type="InterPro" id="IPR008075">
    <property type="entry name" value="LIMR"/>
</dbReference>
<dbReference type="GO" id="GO:0016020">
    <property type="term" value="C:membrane"/>
    <property type="evidence" value="ECO:0007669"/>
    <property type="project" value="UniProtKB-SubCell"/>
</dbReference>
<dbReference type="AlphaFoldDB" id="A0AAD5QBW2"/>
<feature type="transmembrane region" description="Helical" evidence="6">
    <location>
        <begin position="429"/>
        <end position="448"/>
    </location>
</feature>
<evidence type="ECO:0000256" key="6">
    <source>
        <dbReference type="SAM" id="Phobius"/>
    </source>
</evidence>
<reference evidence="7" key="1">
    <citation type="submission" date="2021-12" db="EMBL/GenBank/DDBJ databases">
        <title>Prjna785345.</title>
        <authorList>
            <person name="Rujirawat T."/>
            <person name="Krajaejun T."/>
        </authorList>
    </citation>
    <scope>NUCLEOTIDE SEQUENCE</scope>
    <source>
        <strain evidence="7">Pi057C3</strain>
    </source>
</reference>
<evidence type="ECO:0008006" key="9">
    <source>
        <dbReference type="Google" id="ProtNLM"/>
    </source>
</evidence>
<proteinExistence type="inferred from homology"/>
<feature type="transmembrane region" description="Helical" evidence="6">
    <location>
        <begin position="138"/>
        <end position="157"/>
    </location>
</feature>
<evidence type="ECO:0000256" key="4">
    <source>
        <dbReference type="ARBA" id="ARBA00022989"/>
    </source>
</evidence>
<dbReference type="EMBL" id="JAKCXM010000023">
    <property type="protein sequence ID" value="KAJ0407253.1"/>
    <property type="molecule type" value="Genomic_DNA"/>
</dbReference>
<gene>
    <name evidence="7" type="ORF">P43SY_008028</name>
</gene>
<keyword evidence="8" id="KW-1185">Reference proteome</keyword>
<dbReference type="PANTHER" id="PTHR31652:SF0">
    <property type="entry name" value="LIMR FAMILY PROTEIN DDB_G0283707-RELATED"/>
    <property type="match status" value="1"/>
</dbReference>
<keyword evidence="5 6" id="KW-0472">Membrane</keyword>
<feature type="transmembrane region" description="Helical" evidence="6">
    <location>
        <begin position="221"/>
        <end position="244"/>
    </location>
</feature>
<evidence type="ECO:0000256" key="2">
    <source>
        <dbReference type="ARBA" id="ARBA00010487"/>
    </source>
</evidence>
<protein>
    <recommendedName>
        <fullName evidence="9">LMBR1-like membrane protein</fullName>
    </recommendedName>
</protein>
<comment type="caution">
    <text evidence="7">The sequence shown here is derived from an EMBL/GenBank/DDBJ whole genome shotgun (WGS) entry which is preliminary data.</text>
</comment>
<feature type="transmembrane region" description="Helical" evidence="6">
    <location>
        <begin position="340"/>
        <end position="364"/>
    </location>
</feature>
<feature type="transmembrane region" description="Helical" evidence="6">
    <location>
        <begin position="486"/>
        <end position="504"/>
    </location>
</feature>
<evidence type="ECO:0000256" key="3">
    <source>
        <dbReference type="ARBA" id="ARBA00022692"/>
    </source>
</evidence>
<organism evidence="7 8">
    <name type="scientific">Pythium insidiosum</name>
    <name type="common">Pythiosis disease agent</name>
    <dbReference type="NCBI Taxonomy" id="114742"/>
    <lineage>
        <taxon>Eukaryota</taxon>
        <taxon>Sar</taxon>
        <taxon>Stramenopiles</taxon>
        <taxon>Oomycota</taxon>
        <taxon>Peronosporomycetes</taxon>
        <taxon>Pythiales</taxon>
        <taxon>Pythiaceae</taxon>
        <taxon>Pythium</taxon>
    </lineage>
</organism>
<dbReference type="Proteomes" id="UP001209570">
    <property type="component" value="Unassembled WGS sequence"/>
</dbReference>
<keyword evidence="3 6" id="KW-0812">Transmembrane</keyword>
<sequence length="533" mass="60386">MSPDWFLVVLVIIMSVVLLLANVYILVYFQHDDDKNTAYFPKFLVIFGLFFAEATVLLLPLDVANNSTAVGCKEGWNKTCGNLDMDLLWLIVFMCVIVFIIVLVPFSIYYYEADDGGEEDLAGDGHANNHQWLEAIKLEIGTLLVAVSLIVVLFVTVSKSHIPMRAVTVVSTSPSYGFREYVDGSTLTMAELSNADKLTPERIRVTLKVSLPIYTTGLVSFIGWFAFTVFCGIGLVALPLDLVLSFFYRPKFISADVYAHQKLALQRRSQELIELGRNIKASMERPGAKAASSWERRKQKKLDFVTLNKFKQAVYLLEQDAAELKLCHEEYRNYNPLVAVFKLIAGGIAGLLSSIWVLHIALYMLPPVPLVPFLNTYFMWFDQWFPLFGTISVGIFSWYLLMCAVKGCFKFGMRCFCFALHPMKLHGTYMNSMLFNLGLVLACCIPAVQFCDEAFRDYGRLTAIRTMMGVQIRYLQGMSYLWEYNIFVYGILVFALLTTLYLIAKPRDNASPVDDLRKKIERQVRERGAGNAV</sequence>